<protein>
    <submittedName>
        <fullName evidence="1">Uncharacterized protein</fullName>
    </submittedName>
</protein>
<evidence type="ECO:0000313" key="2">
    <source>
        <dbReference type="Proteomes" id="UP000197156"/>
    </source>
</evidence>
<dbReference type="OrthoDB" id="374122at2157"/>
<sequence>MNDRLRLVSILLVLIVLLAGFGLAVPAVTVNVQGLGSGRGNVFSPASTGTICVPYGYLIYISLFGRWFGPYLLSNISEVYPGNFTASLYTGTNVSVAIYSSSSLISTGTKTLAGTLQVGYYTNVSINPSIDGNQALNSDFHVTVQPPNYTSSSAGIVSLLIQEIGTGKPTGRYNDYAVLAYDGGLYRVYIVLRCYGLLFVPPALSAGGAVSLGPALLILDNGVKPGNDTVPLDFTEGTECPRQELGNLPVVVRESPFIKGIVHKARREVMEKLKEESSASNG</sequence>
<dbReference type="EMBL" id="CP014854">
    <property type="protein sequence ID" value="ASI98619.1"/>
    <property type="molecule type" value="Genomic_DNA"/>
</dbReference>
<dbReference type="AlphaFoldDB" id="A0A218P111"/>
<evidence type="ECO:0000313" key="1">
    <source>
        <dbReference type="EMBL" id="ASI98619.1"/>
    </source>
</evidence>
<dbReference type="Proteomes" id="UP000197156">
    <property type="component" value="Chromosome"/>
</dbReference>
<proteinExistence type="predicted"/>
<dbReference type="GeneID" id="33323705"/>
<accession>A0A218P111</accession>
<reference evidence="1 2" key="1">
    <citation type="submission" date="2016-03" db="EMBL/GenBank/DDBJ databases">
        <title>Complete genome sequence of Thermococcus celer.</title>
        <authorList>
            <person name="Oger P.M."/>
        </authorList>
    </citation>
    <scope>NUCLEOTIDE SEQUENCE [LARGE SCALE GENOMIC DNA]</scope>
    <source>
        <strain evidence="1 2">Vu 13</strain>
    </source>
</reference>
<dbReference type="RefSeq" id="WP_088862579.1">
    <property type="nucleotide sequence ID" value="NZ_CP014854.1"/>
</dbReference>
<name>A0A218P111_THECE</name>
<dbReference type="KEGG" id="tce:A3L02_03075"/>
<gene>
    <name evidence="1" type="ORF">A3L02_03075</name>
</gene>
<keyword evidence="2" id="KW-1185">Reference proteome</keyword>
<organism evidence="1 2">
    <name type="scientific">Thermococcus celer Vu 13 = JCM 8558</name>
    <dbReference type="NCBI Taxonomy" id="1293037"/>
    <lineage>
        <taxon>Archaea</taxon>
        <taxon>Methanobacteriati</taxon>
        <taxon>Methanobacteriota</taxon>
        <taxon>Thermococci</taxon>
        <taxon>Thermococcales</taxon>
        <taxon>Thermococcaceae</taxon>
        <taxon>Thermococcus</taxon>
    </lineage>
</organism>